<dbReference type="SUPFAM" id="SSF55681">
    <property type="entry name" value="Class II aaRS and biotin synthetases"/>
    <property type="match status" value="1"/>
</dbReference>
<dbReference type="Pfam" id="PF02237">
    <property type="entry name" value="BPL_C"/>
    <property type="match status" value="1"/>
</dbReference>
<dbReference type="RefSeq" id="WP_068953435.1">
    <property type="nucleotide sequence ID" value="NZ_LGLV01000005.1"/>
</dbReference>
<gene>
    <name evidence="8" type="ORF">ADU59_08065</name>
</gene>
<dbReference type="Gene3D" id="2.30.30.100">
    <property type="match status" value="1"/>
</dbReference>
<comment type="caution">
    <text evidence="8">The sequence shown here is derived from an EMBL/GenBank/DDBJ whole genome shotgun (WGS) entry which is preliminary data.</text>
</comment>
<dbReference type="AlphaFoldDB" id="A0A1C7P4X7"/>
<keyword evidence="2" id="KW-0547">Nucleotide-binding</keyword>
<keyword evidence="4" id="KW-0092">Biotin</keyword>
<protein>
    <recommendedName>
        <fullName evidence="5">biotin--[biotin carboxyl-carrier protein] ligase</fullName>
        <ecNumber evidence="5">6.3.4.15</ecNumber>
    </recommendedName>
</protein>
<dbReference type="Gene3D" id="3.30.930.10">
    <property type="entry name" value="Bira Bifunctional Protein, Domain 2"/>
    <property type="match status" value="1"/>
</dbReference>
<dbReference type="PROSITE" id="PS51733">
    <property type="entry name" value="BPL_LPL_CATALYTIC"/>
    <property type="match status" value="1"/>
</dbReference>
<dbReference type="EC" id="6.3.4.15" evidence="5"/>
<dbReference type="SUPFAM" id="SSF50037">
    <property type="entry name" value="C-terminal domain of transcriptional repressors"/>
    <property type="match status" value="1"/>
</dbReference>
<dbReference type="NCBIfam" id="TIGR00121">
    <property type="entry name" value="birA_ligase"/>
    <property type="match status" value="1"/>
</dbReference>
<accession>A0A1C7P4X7</accession>
<dbReference type="InterPro" id="IPR003142">
    <property type="entry name" value="BPL_C"/>
</dbReference>
<evidence type="ECO:0000313" key="9">
    <source>
        <dbReference type="Proteomes" id="UP000093111"/>
    </source>
</evidence>
<name>A0A1C7P4X7_9HYPH</name>
<evidence type="ECO:0000313" key="8">
    <source>
        <dbReference type="EMBL" id="OBZ96289.1"/>
    </source>
</evidence>
<keyword evidence="1" id="KW-0436">Ligase</keyword>
<reference evidence="8 9" key="1">
    <citation type="journal article" date="2016" name="Syst. Appl. Microbiol.">
        <title>Pararhizobium polonicum sp. nov. isolated from tumors on stone fruit rootstocks.</title>
        <authorList>
            <person name="Pulawska J."/>
            <person name="Kuzmanovic N."/>
            <person name="Willems A."/>
            <person name="Pothier J.F."/>
        </authorList>
    </citation>
    <scope>NUCLEOTIDE SEQUENCE [LARGE SCALE GENOMIC DNA]</scope>
    <source>
        <strain evidence="8 9">F5.1</strain>
    </source>
</reference>
<evidence type="ECO:0000256" key="4">
    <source>
        <dbReference type="ARBA" id="ARBA00023267"/>
    </source>
</evidence>
<evidence type="ECO:0000256" key="6">
    <source>
        <dbReference type="ARBA" id="ARBA00047846"/>
    </source>
</evidence>
<organism evidence="8 9">
    <name type="scientific">Pararhizobium polonicum</name>
    <dbReference type="NCBI Taxonomy" id="1612624"/>
    <lineage>
        <taxon>Bacteria</taxon>
        <taxon>Pseudomonadati</taxon>
        <taxon>Pseudomonadota</taxon>
        <taxon>Alphaproteobacteria</taxon>
        <taxon>Hyphomicrobiales</taxon>
        <taxon>Rhizobiaceae</taxon>
        <taxon>Rhizobium/Agrobacterium group</taxon>
        <taxon>Pararhizobium</taxon>
    </lineage>
</organism>
<dbReference type="InterPro" id="IPR008988">
    <property type="entry name" value="Transcriptional_repressor_C"/>
</dbReference>
<proteinExistence type="predicted"/>
<keyword evidence="3" id="KW-0067">ATP-binding</keyword>
<evidence type="ECO:0000256" key="2">
    <source>
        <dbReference type="ARBA" id="ARBA00022741"/>
    </source>
</evidence>
<dbReference type="InterPro" id="IPR004408">
    <property type="entry name" value="Biotin_CoA_COase_ligase"/>
</dbReference>
<dbReference type="Pfam" id="PF03099">
    <property type="entry name" value="BPL_LplA_LipB"/>
    <property type="match status" value="1"/>
</dbReference>
<dbReference type="GO" id="GO:0005524">
    <property type="term" value="F:ATP binding"/>
    <property type="evidence" value="ECO:0007669"/>
    <property type="project" value="UniProtKB-KW"/>
</dbReference>
<dbReference type="PATRIC" id="fig|1612624.7.peg.1696"/>
<dbReference type="PANTHER" id="PTHR12835:SF5">
    <property type="entry name" value="BIOTIN--PROTEIN LIGASE"/>
    <property type="match status" value="1"/>
</dbReference>
<dbReference type="InterPro" id="IPR045864">
    <property type="entry name" value="aa-tRNA-synth_II/BPL/LPL"/>
</dbReference>
<dbReference type="EMBL" id="LGLV01000005">
    <property type="protein sequence ID" value="OBZ96289.1"/>
    <property type="molecule type" value="Genomic_DNA"/>
</dbReference>
<evidence type="ECO:0000256" key="5">
    <source>
        <dbReference type="ARBA" id="ARBA00024227"/>
    </source>
</evidence>
<evidence type="ECO:0000256" key="3">
    <source>
        <dbReference type="ARBA" id="ARBA00022840"/>
    </source>
</evidence>
<dbReference type="Proteomes" id="UP000093111">
    <property type="component" value="Unassembled WGS sequence"/>
</dbReference>
<dbReference type="PANTHER" id="PTHR12835">
    <property type="entry name" value="BIOTIN PROTEIN LIGASE"/>
    <property type="match status" value="1"/>
</dbReference>
<sequence>MTGPDRIGRIALDDFRHTALGDVGSTNTECLIRARAGDPGLHWITAARQVSGRGRRGRAWASEPGNLYASLLLIDPAPMEKLQSLPLAVAVAVHRAIQAVMPPGSDPVSIKWPNDILIAGKKCCGILLEGEGLPDGHHALVIGCGINVALAPDHGLYPVTCLQAQGAAVSPDELFAHLFRSMGETLSVWNRGEGIAEIIAQWRSAAGGIGQKITVNLPDRSLSGRFEGIDEDGRLMLDIGAGTVQRIAAGDVFFG</sequence>
<dbReference type="InterPro" id="IPR004143">
    <property type="entry name" value="BPL_LPL_catalytic"/>
</dbReference>
<dbReference type="OrthoDB" id="9807064at2"/>
<evidence type="ECO:0000259" key="7">
    <source>
        <dbReference type="PROSITE" id="PS51733"/>
    </source>
</evidence>
<feature type="domain" description="BPL/LPL catalytic" evidence="7">
    <location>
        <begin position="13"/>
        <end position="190"/>
    </location>
</feature>
<dbReference type="GO" id="GO:0004077">
    <property type="term" value="F:biotin--[biotin carboxyl-carrier protein] ligase activity"/>
    <property type="evidence" value="ECO:0007669"/>
    <property type="project" value="UniProtKB-EC"/>
</dbReference>
<evidence type="ECO:0000256" key="1">
    <source>
        <dbReference type="ARBA" id="ARBA00022598"/>
    </source>
</evidence>
<comment type="catalytic activity">
    <reaction evidence="6">
        <text>biotin + L-lysyl-[protein] + ATP = N(6)-biotinyl-L-lysyl-[protein] + AMP + diphosphate + H(+)</text>
        <dbReference type="Rhea" id="RHEA:11756"/>
        <dbReference type="Rhea" id="RHEA-COMP:9752"/>
        <dbReference type="Rhea" id="RHEA-COMP:10505"/>
        <dbReference type="ChEBI" id="CHEBI:15378"/>
        <dbReference type="ChEBI" id="CHEBI:29969"/>
        <dbReference type="ChEBI" id="CHEBI:30616"/>
        <dbReference type="ChEBI" id="CHEBI:33019"/>
        <dbReference type="ChEBI" id="CHEBI:57586"/>
        <dbReference type="ChEBI" id="CHEBI:83144"/>
        <dbReference type="ChEBI" id="CHEBI:456215"/>
        <dbReference type="EC" id="6.3.4.15"/>
    </reaction>
</comment>
<dbReference type="GO" id="GO:0005737">
    <property type="term" value="C:cytoplasm"/>
    <property type="evidence" value="ECO:0007669"/>
    <property type="project" value="TreeGrafter"/>
</dbReference>
<dbReference type="CDD" id="cd16442">
    <property type="entry name" value="BPL"/>
    <property type="match status" value="1"/>
</dbReference>
<keyword evidence="9" id="KW-1185">Reference proteome</keyword>
<dbReference type="STRING" id="1612624.ADU59_08065"/>